<evidence type="ECO:0000313" key="3">
    <source>
        <dbReference type="Proteomes" id="UP000031327"/>
    </source>
</evidence>
<dbReference type="OrthoDB" id="6315614at2"/>
<dbReference type="EMBL" id="JWIC01000010">
    <property type="protein sequence ID" value="KID55176.1"/>
    <property type="molecule type" value="Genomic_DNA"/>
</dbReference>
<keyword evidence="1" id="KW-1133">Transmembrane helix</keyword>
<reference evidence="2 3" key="1">
    <citation type="submission" date="2014-12" db="EMBL/GenBank/DDBJ databases">
        <title>Draft Genome Sequence of Pseudoalteromonas luteoviolacea HI1.</title>
        <authorList>
            <person name="Asahina A.Y."/>
            <person name="Hadfield M.G."/>
        </authorList>
    </citation>
    <scope>NUCLEOTIDE SEQUENCE [LARGE SCALE GENOMIC DNA]</scope>
    <source>
        <strain evidence="2 3">HI1</strain>
    </source>
</reference>
<feature type="transmembrane region" description="Helical" evidence="1">
    <location>
        <begin position="16"/>
        <end position="36"/>
    </location>
</feature>
<evidence type="ECO:0000256" key="1">
    <source>
        <dbReference type="SAM" id="Phobius"/>
    </source>
</evidence>
<evidence type="ECO:0008006" key="4">
    <source>
        <dbReference type="Google" id="ProtNLM"/>
    </source>
</evidence>
<keyword evidence="1" id="KW-0812">Transmembrane</keyword>
<feature type="transmembrane region" description="Helical" evidence="1">
    <location>
        <begin position="48"/>
        <end position="68"/>
    </location>
</feature>
<proteinExistence type="predicted"/>
<name>A0A0C1Q3K4_9GAMM</name>
<gene>
    <name evidence="2" type="ORF">JF50_25600</name>
</gene>
<dbReference type="AlphaFoldDB" id="A0A0C1Q3K4"/>
<accession>A0A0C1Q3K4</accession>
<comment type="caution">
    <text evidence="2">The sequence shown here is derived from an EMBL/GenBank/DDBJ whole genome shotgun (WGS) entry which is preliminary data.</text>
</comment>
<evidence type="ECO:0000313" key="2">
    <source>
        <dbReference type="EMBL" id="KID55176.1"/>
    </source>
</evidence>
<organism evidence="2 3">
    <name type="scientific">Pseudoalteromonas luteoviolacea</name>
    <dbReference type="NCBI Taxonomy" id="43657"/>
    <lineage>
        <taxon>Bacteria</taxon>
        <taxon>Pseudomonadati</taxon>
        <taxon>Pseudomonadota</taxon>
        <taxon>Gammaproteobacteria</taxon>
        <taxon>Alteromonadales</taxon>
        <taxon>Pseudoalteromonadaceae</taxon>
        <taxon>Pseudoalteromonas</taxon>
    </lineage>
</organism>
<dbReference type="Proteomes" id="UP000031327">
    <property type="component" value="Unassembled WGS sequence"/>
</dbReference>
<keyword evidence="1" id="KW-0472">Membrane</keyword>
<dbReference type="Gene3D" id="1.20.1280.290">
    <property type="match status" value="1"/>
</dbReference>
<dbReference type="RefSeq" id="WP_039612066.1">
    <property type="nucleotide sequence ID" value="NZ_JWIC01000010.1"/>
</dbReference>
<feature type="transmembrane region" description="Helical" evidence="1">
    <location>
        <begin position="74"/>
        <end position="94"/>
    </location>
</feature>
<sequence length="95" mass="10816">MLRATWTHFLMSDERYWDIAGVLFGGIGAFALLGQLLSEVNRDAESTLSMSFLFGYVVVFMFWLLYGLRFKRPAIIWTNSVCLVLQSMIALVVLS</sequence>
<protein>
    <recommendedName>
        <fullName evidence="4">Iron transporter</fullName>
    </recommendedName>
</protein>